<keyword evidence="3" id="KW-1185">Reference proteome</keyword>
<dbReference type="InterPro" id="IPR043504">
    <property type="entry name" value="Peptidase_S1_PA_chymotrypsin"/>
</dbReference>
<feature type="signal peptide" evidence="1">
    <location>
        <begin position="1"/>
        <end position="27"/>
    </location>
</feature>
<gene>
    <name evidence="2" type="ORF">CFRA_03225</name>
</gene>
<dbReference type="Gene3D" id="2.40.10.10">
    <property type="entry name" value="Trypsin-like serine proteases"/>
    <property type="match status" value="2"/>
</dbReference>
<reference evidence="2 3" key="1">
    <citation type="submission" date="2014-08" db="EMBL/GenBank/DDBJ databases">
        <title>Complete genome sequence of Corynebacterium frankenforstense ST18(T) (=DSM 45800(T)), isolated from raw cow milk.</title>
        <authorList>
            <person name="Ruckert C."/>
            <person name="Albersmeier A."/>
            <person name="Winkler A."/>
            <person name="Lipski A."/>
            <person name="Kalinowski J."/>
        </authorList>
    </citation>
    <scope>NUCLEOTIDE SEQUENCE [LARGE SCALE GENOMIC DNA]</scope>
    <source>
        <strain evidence="2 3">ST18</strain>
    </source>
</reference>
<evidence type="ECO:0008006" key="4">
    <source>
        <dbReference type="Google" id="ProtNLM"/>
    </source>
</evidence>
<name>A0A1L7CRH9_9CORY</name>
<sequence length="387" mass="38209">MRPAVRALSAATAALITVGGLLPTAQAAEQPGAVEQARTALAERGVATAPLDPAVAAAVDGAVADAQAAGEQATAGFDAAASDAQAAGEQARGAIDDAAAGAVAGISDAAADAGFPGVPAPGLAYELIPDPHGEGPNYHWSNDPVDQVLAGKLPGSGPVLHRAPGSYFDAAPVPPEAVAAAERGHALMGAGTPIYVGDDSMCTLTAVGTDAQGRKVGLTAGHCGEVGEPVYSADARGVGAAGTVVAKDPEYDYAVVELGSNAELTDNYGGVKVNGVGGMSAGPGTQLCKQGVATGYTCGMTWYAQPGFAITQVCAGAGDSGAPVLQDGRVVGSVTGGMLPFYEISCRTPLQGPLFMPTLVSPIAPAVDSLNRTDASRPGAGFTAYRR</sequence>
<dbReference type="SUPFAM" id="SSF50494">
    <property type="entry name" value="Trypsin-like serine proteases"/>
    <property type="match status" value="1"/>
</dbReference>
<evidence type="ECO:0000313" key="2">
    <source>
        <dbReference type="EMBL" id="APT88450.1"/>
    </source>
</evidence>
<dbReference type="EMBL" id="CP009247">
    <property type="protein sequence ID" value="APT88450.1"/>
    <property type="molecule type" value="Genomic_DNA"/>
</dbReference>
<dbReference type="OrthoDB" id="4536940at2"/>
<evidence type="ECO:0000313" key="3">
    <source>
        <dbReference type="Proteomes" id="UP000185434"/>
    </source>
</evidence>
<dbReference type="AlphaFoldDB" id="A0A1L7CRH9"/>
<evidence type="ECO:0000256" key="1">
    <source>
        <dbReference type="SAM" id="SignalP"/>
    </source>
</evidence>
<dbReference type="STRING" id="1437875.CFRA_03225"/>
<dbReference type="RefSeq" id="WP_075663429.1">
    <property type="nucleotide sequence ID" value="NZ_CP009247.1"/>
</dbReference>
<accession>A0A1L7CRH9</accession>
<organism evidence="2 3">
    <name type="scientific">Corynebacterium frankenforstense DSM 45800</name>
    <dbReference type="NCBI Taxonomy" id="1437875"/>
    <lineage>
        <taxon>Bacteria</taxon>
        <taxon>Bacillati</taxon>
        <taxon>Actinomycetota</taxon>
        <taxon>Actinomycetes</taxon>
        <taxon>Mycobacteriales</taxon>
        <taxon>Corynebacteriaceae</taxon>
        <taxon>Corynebacterium</taxon>
    </lineage>
</organism>
<feature type="chain" id="PRO_5009871699" description="Peptidase S1 domain-containing protein" evidence="1">
    <location>
        <begin position="28"/>
        <end position="387"/>
    </location>
</feature>
<dbReference type="KEGG" id="cfk:CFRA_03225"/>
<dbReference type="InterPro" id="IPR009003">
    <property type="entry name" value="Peptidase_S1_PA"/>
</dbReference>
<keyword evidence="1" id="KW-0732">Signal</keyword>
<proteinExistence type="predicted"/>
<dbReference type="Proteomes" id="UP000185434">
    <property type="component" value="Chromosome"/>
</dbReference>
<dbReference type="CDD" id="cd21112">
    <property type="entry name" value="alphaLP-like"/>
    <property type="match status" value="1"/>
</dbReference>
<protein>
    <recommendedName>
        <fullName evidence="4">Peptidase S1 domain-containing protein</fullName>
    </recommendedName>
</protein>